<keyword evidence="3" id="KW-1185">Reference proteome</keyword>
<sequence>MEEKWKVGDIYTSTEGKEAGKTHGKTASLDLVEAVARFASTCQTSHAMQQRKMMEDLETEVTSLRTEVSQLKAMVTDLWSQFSQFQVSNKLLQIHHQNQHFDHLEKDKWSNALLKYQLEQIFKK</sequence>
<organism evidence="2 3">
    <name type="scientific">Allacma fusca</name>
    <dbReference type="NCBI Taxonomy" id="39272"/>
    <lineage>
        <taxon>Eukaryota</taxon>
        <taxon>Metazoa</taxon>
        <taxon>Ecdysozoa</taxon>
        <taxon>Arthropoda</taxon>
        <taxon>Hexapoda</taxon>
        <taxon>Collembola</taxon>
        <taxon>Symphypleona</taxon>
        <taxon>Sminthuridae</taxon>
        <taxon>Allacma</taxon>
    </lineage>
</organism>
<dbReference type="AlphaFoldDB" id="A0A8J2KQ70"/>
<gene>
    <name evidence="2" type="ORF">AFUS01_LOCUS29672</name>
</gene>
<dbReference type="Proteomes" id="UP000708208">
    <property type="component" value="Unassembled WGS sequence"/>
</dbReference>
<dbReference type="EMBL" id="CAJVCH010442338">
    <property type="protein sequence ID" value="CAG7819210.1"/>
    <property type="molecule type" value="Genomic_DNA"/>
</dbReference>
<proteinExistence type="predicted"/>
<accession>A0A8J2KQ70</accession>
<evidence type="ECO:0000313" key="2">
    <source>
        <dbReference type="EMBL" id="CAG7819210.1"/>
    </source>
</evidence>
<evidence type="ECO:0000256" key="1">
    <source>
        <dbReference type="SAM" id="Coils"/>
    </source>
</evidence>
<comment type="caution">
    <text evidence="2">The sequence shown here is derived from an EMBL/GenBank/DDBJ whole genome shotgun (WGS) entry which is preliminary data.</text>
</comment>
<reference evidence="2" key="1">
    <citation type="submission" date="2021-06" db="EMBL/GenBank/DDBJ databases">
        <authorList>
            <person name="Hodson N. C."/>
            <person name="Mongue J. A."/>
            <person name="Jaron S. K."/>
        </authorList>
    </citation>
    <scope>NUCLEOTIDE SEQUENCE</scope>
</reference>
<protein>
    <submittedName>
        <fullName evidence="2">Uncharacterized protein</fullName>
    </submittedName>
</protein>
<name>A0A8J2KQ70_9HEXA</name>
<keyword evidence="1" id="KW-0175">Coiled coil</keyword>
<evidence type="ECO:0000313" key="3">
    <source>
        <dbReference type="Proteomes" id="UP000708208"/>
    </source>
</evidence>
<feature type="coiled-coil region" evidence="1">
    <location>
        <begin position="47"/>
        <end position="74"/>
    </location>
</feature>